<dbReference type="EMBL" id="CACVKT020000092">
    <property type="protein sequence ID" value="CAC5355813.1"/>
    <property type="molecule type" value="Genomic_DNA"/>
</dbReference>
<keyword evidence="1 6" id="KW-0245">EGF-like domain</keyword>
<name>A0A6J7ZV01_MYTCO</name>
<sequence length="230" mass="25757">MCVSDCTLYKGCNAVNYIRSRLECELLNVTFPNDSLTDIDGSVYTKIDGWKKEKDGCTPNPCKVGHKCIPTMYNNHICLKFDAPCDVKPCKNNGVCRNKVNGYRCMCSGVYAGDNCEWNKHRYFTYSSGVISSPNYPSSYTNNLRYKYFVRVQAGQRIAMTFSRIDTEAKFDYVQVFDGSKLSDRLLLKYAGFSSSSITVQSTSNTMLMLFTSDGSNTASGFTATYSSHS</sequence>
<dbReference type="CDD" id="cd00041">
    <property type="entry name" value="CUB"/>
    <property type="match status" value="1"/>
</dbReference>
<dbReference type="Gene3D" id="2.10.25.10">
    <property type="entry name" value="Laminin"/>
    <property type="match status" value="1"/>
</dbReference>
<dbReference type="OrthoDB" id="6160492at2759"/>
<dbReference type="InterPro" id="IPR035914">
    <property type="entry name" value="Sperma_CUB_dom_sf"/>
</dbReference>
<dbReference type="PROSITE" id="PS01180">
    <property type="entry name" value="CUB"/>
    <property type="match status" value="1"/>
</dbReference>
<keyword evidence="2" id="KW-0732">Signal</keyword>
<dbReference type="GO" id="GO:0005509">
    <property type="term" value="F:calcium ion binding"/>
    <property type="evidence" value="ECO:0007669"/>
    <property type="project" value="InterPro"/>
</dbReference>
<organism evidence="9 10">
    <name type="scientific">Mytilus coruscus</name>
    <name type="common">Sea mussel</name>
    <dbReference type="NCBI Taxonomy" id="42192"/>
    <lineage>
        <taxon>Eukaryota</taxon>
        <taxon>Metazoa</taxon>
        <taxon>Spiralia</taxon>
        <taxon>Lophotrochozoa</taxon>
        <taxon>Mollusca</taxon>
        <taxon>Bivalvia</taxon>
        <taxon>Autobranchia</taxon>
        <taxon>Pteriomorphia</taxon>
        <taxon>Mytilida</taxon>
        <taxon>Mytiloidea</taxon>
        <taxon>Mytilidae</taxon>
        <taxon>Mytilinae</taxon>
        <taxon>Mytilus</taxon>
    </lineage>
</organism>
<dbReference type="SUPFAM" id="SSF49854">
    <property type="entry name" value="Spermadhesin, CUB domain"/>
    <property type="match status" value="1"/>
</dbReference>
<dbReference type="Proteomes" id="UP000507470">
    <property type="component" value="Unassembled WGS sequence"/>
</dbReference>
<dbReference type="SMART" id="SM00042">
    <property type="entry name" value="CUB"/>
    <property type="match status" value="1"/>
</dbReference>
<proteinExistence type="predicted"/>
<protein>
    <recommendedName>
        <fullName evidence="11">CUBN</fullName>
    </recommendedName>
</protein>
<dbReference type="FunFam" id="2.10.25.10:FF:000321">
    <property type="entry name" value="Protein delta homolog 1"/>
    <property type="match status" value="1"/>
</dbReference>
<evidence type="ECO:0000256" key="6">
    <source>
        <dbReference type="PROSITE-ProRule" id="PRU00076"/>
    </source>
</evidence>
<evidence type="ECO:0000256" key="4">
    <source>
        <dbReference type="ARBA" id="ARBA00023157"/>
    </source>
</evidence>
<evidence type="ECO:0000256" key="5">
    <source>
        <dbReference type="ARBA" id="ARBA00023180"/>
    </source>
</evidence>
<dbReference type="PROSITE" id="PS50026">
    <property type="entry name" value="EGF_3"/>
    <property type="match status" value="1"/>
</dbReference>
<keyword evidence="3" id="KW-0677">Repeat</keyword>
<dbReference type="SMART" id="SM00179">
    <property type="entry name" value="EGF_CA"/>
    <property type="match status" value="1"/>
</dbReference>
<evidence type="ECO:0000313" key="10">
    <source>
        <dbReference type="Proteomes" id="UP000507470"/>
    </source>
</evidence>
<dbReference type="SMART" id="SM00181">
    <property type="entry name" value="EGF"/>
    <property type="match status" value="1"/>
</dbReference>
<feature type="disulfide bond" evidence="6">
    <location>
        <begin position="107"/>
        <end position="116"/>
    </location>
</feature>
<dbReference type="FunFam" id="2.60.120.290:FF:000005">
    <property type="entry name" value="Procollagen C-endopeptidase enhancer 1"/>
    <property type="match status" value="1"/>
</dbReference>
<dbReference type="PROSITE" id="PS00010">
    <property type="entry name" value="ASX_HYDROXYL"/>
    <property type="match status" value="1"/>
</dbReference>
<keyword evidence="10" id="KW-1185">Reference proteome</keyword>
<dbReference type="Pfam" id="PF00431">
    <property type="entry name" value="CUB"/>
    <property type="match status" value="1"/>
</dbReference>
<evidence type="ECO:0000256" key="2">
    <source>
        <dbReference type="ARBA" id="ARBA00022729"/>
    </source>
</evidence>
<feature type="domain" description="CUB" evidence="7">
    <location>
        <begin position="107"/>
        <end position="229"/>
    </location>
</feature>
<evidence type="ECO:0008006" key="11">
    <source>
        <dbReference type="Google" id="ProtNLM"/>
    </source>
</evidence>
<dbReference type="InterPro" id="IPR000859">
    <property type="entry name" value="CUB_dom"/>
</dbReference>
<feature type="domain" description="EGF-like" evidence="8">
    <location>
        <begin position="81"/>
        <end position="117"/>
    </location>
</feature>
<evidence type="ECO:0000313" key="9">
    <source>
        <dbReference type="EMBL" id="CAC5355813.1"/>
    </source>
</evidence>
<dbReference type="InterPro" id="IPR000152">
    <property type="entry name" value="EGF-type_Asp/Asn_hydroxyl_site"/>
</dbReference>
<dbReference type="Gene3D" id="2.60.120.290">
    <property type="entry name" value="Spermadhesin, CUB domain"/>
    <property type="match status" value="1"/>
</dbReference>
<dbReference type="SUPFAM" id="SSF57196">
    <property type="entry name" value="EGF/Laminin"/>
    <property type="match status" value="1"/>
</dbReference>
<evidence type="ECO:0000259" key="7">
    <source>
        <dbReference type="PROSITE" id="PS01180"/>
    </source>
</evidence>
<keyword evidence="4 6" id="KW-1015">Disulfide bond</keyword>
<evidence type="ECO:0000256" key="1">
    <source>
        <dbReference type="ARBA" id="ARBA00022536"/>
    </source>
</evidence>
<dbReference type="InterPro" id="IPR001881">
    <property type="entry name" value="EGF-like_Ca-bd_dom"/>
</dbReference>
<comment type="caution">
    <text evidence="6">Lacks conserved residue(s) required for the propagation of feature annotation.</text>
</comment>
<dbReference type="AlphaFoldDB" id="A0A6J7ZV01"/>
<evidence type="ECO:0000259" key="8">
    <source>
        <dbReference type="PROSITE" id="PS50026"/>
    </source>
</evidence>
<dbReference type="InterPro" id="IPR000742">
    <property type="entry name" value="EGF"/>
</dbReference>
<accession>A0A6J7ZV01</accession>
<reference evidence="9 10" key="1">
    <citation type="submission" date="2020-06" db="EMBL/GenBank/DDBJ databases">
        <authorList>
            <person name="Li R."/>
            <person name="Bekaert M."/>
        </authorList>
    </citation>
    <scope>NUCLEOTIDE SEQUENCE [LARGE SCALE GENOMIC DNA]</scope>
    <source>
        <strain evidence="10">wild</strain>
    </source>
</reference>
<dbReference type="CDD" id="cd00054">
    <property type="entry name" value="EGF_CA"/>
    <property type="match status" value="1"/>
</dbReference>
<dbReference type="PANTHER" id="PTHR24251:SF37">
    <property type="entry name" value="CUB DOMAIN-CONTAINING PROTEIN"/>
    <property type="match status" value="1"/>
</dbReference>
<evidence type="ECO:0000256" key="3">
    <source>
        <dbReference type="ARBA" id="ARBA00022737"/>
    </source>
</evidence>
<keyword evidence="5" id="KW-0325">Glycoprotein</keyword>
<dbReference type="PANTHER" id="PTHR24251">
    <property type="entry name" value="OVOCHYMASE-RELATED"/>
    <property type="match status" value="1"/>
</dbReference>
<gene>
    <name evidence="9" type="ORF">MCOR_321</name>
</gene>